<name>A0A1R2CC99_9CILI</name>
<reference evidence="1 2" key="1">
    <citation type="submission" date="2016-11" db="EMBL/GenBank/DDBJ databases">
        <title>The macronuclear genome of Stentor coeruleus: a giant cell with tiny introns.</title>
        <authorList>
            <person name="Slabodnick M."/>
            <person name="Ruby J.G."/>
            <person name="Reiff S.B."/>
            <person name="Swart E.C."/>
            <person name="Gosai S."/>
            <person name="Prabakaran S."/>
            <person name="Witkowska E."/>
            <person name="Larue G.E."/>
            <person name="Fisher S."/>
            <person name="Freeman R.M."/>
            <person name="Gunawardena J."/>
            <person name="Chu W."/>
            <person name="Stover N.A."/>
            <person name="Gregory B.D."/>
            <person name="Nowacki M."/>
            <person name="Derisi J."/>
            <person name="Roy S.W."/>
            <person name="Marshall W.F."/>
            <person name="Sood P."/>
        </authorList>
    </citation>
    <scope>NUCLEOTIDE SEQUENCE [LARGE SCALE GENOMIC DNA]</scope>
    <source>
        <strain evidence="1">WM001</strain>
    </source>
</reference>
<comment type="caution">
    <text evidence="1">The sequence shown here is derived from an EMBL/GenBank/DDBJ whole genome shotgun (WGS) entry which is preliminary data.</text>
</comment>
<keyword evidence="2" id="KW-1185">Reference proteome</keyword>
<organism evidence="1 2">
    <name type="scientific">Stentor coeruleus</name>
    <dbReference type="NCBI Taxonomy" id="5963"/>
    <lineage>
        <taxon>Eukaryota</taxon>
        <taxon>Sar</taxon>
        <taxon>Alveolata</taxon>
        <taxon>Ciliophora</taxon>
        <taxon>Postciliodesmatophora</taxon>
        <taxon>Heterotrichea</taxon>
        <taxon>Heterotrichida</taxon>
        <taxon>Stentoridae</taxon>
        <taxon>Stentor</taxon>
    </lineage>
</organism>
<proteinExistence type="predicted"/>
<evidence type="ECO:0008006" key="3">
    <source>
        <dbReference type="Google" id="ProtNLM"/>
    </source>
</evidence>
<dbReference type="OrthoDB" id="427280at2759"/>
<protein>
    <recommendedName>
        <fullName evidence="3">Thioredoxin domain-containing protein</fullName>
    </recommendedName>
</protein>
<evidence type="ECO:0000313" key="1">
    <source>
        <dbReference type="EMBL" id="OMJ86590.1"/>
    </source>
</evidence>
<dbReference type="SUPFAM" id="SSF52833">
    <property type="entry name" value="Thioredoxin-like"/>
    <property type="match status" value="1"/>
</dbReference>
<dbReference type="CDD" id="cd02961">
    <property type="entry name" value="PDI_a_family"/>
    <property type="match status" value="1"/>
</dbReference>
<dbReference type="EMBL" id="MPUH01000201">
    <property type="protein sequence ID" value="OMJ86590.1"/>
    <property type="molecule type" value="Genomic_DNA"/>
</dbReference>
<dbReference type="Proteomes" id="UP000187209">
    <property type="component" value="Unassembled WGS sequence"/>
</dbReference>
<dbReference type="AlphaFoldDB" id="A0A1R2CC99"/>
<evidence type="ECO:0000313" key="2">
    <source>
        <dbReference type="Proteomes" id="UP000187209"/>
    </source>
</evidence>
<dbReference type="InterPro" id="IPR036249">
    <property type="entry name" value="Thioredoxin-like_sf"/>
</dbReference>
<sequence>MVLLLFLTLSLSSAYIKEGAIYELRGDEFFTFNSEFHDKIRIINFYMFSITGKQEFNSVYFQAAKNAKNMSLPIIFGKVEKNNVINSKIVSEFQVTSVPHTIYYLANSDIPYLYTGPRTQEGLFKFMSNKHHKIHIFNSVDELKQELMGEYYLKGLLLGVFNKNDVEIQEKFMRMSYDMPHIYEYGLIEYSEELSKEVNITGSALVACRGPGLISFQDDYYKSISNFTDLNITEWTRIHYHPHITYQTKDREKFLYTEAPLVTLLLDINDQELRERFIDKLSYWSKHLFIDNRDKQKYTWAIADKNEYIDELKADGLDKEYMLYVIKHQGKKYVVNEDVFYGNGGWTEVGIRRFYNQYSMGAAKPFKKVENVQKSTENGVSIATEDNFNVKVIKSRNEQLIYIHSGEEKYKKEIEALVQKGIEVVKINKATNKIDERYENNDPEYVMFAQMFKKEEPKLYRGKMDTASILKFISKHTKREDL</sequence>
<dbReference type="Gene3D" id="3.40.30.10">
    <property type="entry name" value="Glutaredoxin"/>
    <property type="match status" value="2"/>
</dbReference>
<accession>A0A1R2CC99</accession>
<gene>
    <name evidence="1" type="ORF">SteCoe_11876</name>
</gene>